<dbReference type="SUPFAM" id="SSF49265">
    <property type="entry name" value="Fibronectin type III"/>
    <property type="match status" value="1"/>
</dbReference>
<sequence length="139" mass="14916">MKQTILTLLIVLAFAVTVQAANITLSWKAPTMNADNTELTDLAGYTIYYGTASGDYLGNKQVVKPTGSIPNLTDDTTYYFMVTAHDTVGNESDPSDEVYVTTLAKDNGVSPAKIEGLACQQIVTINNCIGCIQNPVCEN</sequence>
<proteinExistence type="predicted"/>
<evidence type="ECO:0000313" key="2">
    <source>
        <dbReference type="EMBL" id="KKN77499.1"/>
    </source>
</evidence>
<dbReference type="CDD" id="cd00063">
    <property type="entry name" value="FN3"/>
    <property type="match status" value="1"/>
</dbReference>
<name>A0A0F9TE63_9ZZZZ</name>
<dbReference type="Gene3D" id="2.60.40.10">
    <property type="entry name" value="Immunoglobulins"/>
    <property type="match status" value="1"/>
</dbReference>
<protein>
    <recommendedName>
        <fullName evidence="1">Fibronectin type-III domain-containing protein</fullName>
    </recommendedName>
</protein>
<gene>
    <name evidence="2" type="ORF">LCGC14_0359140</name>
</gene>
<accession>A0A0F9TE63</accession>
<feature type="domain" description="Fibronectin type-III" evidence="1">
    <location>
        <begin position="7"/>
        <end position="105"/>
    </location>
</feature>
<dbReference type="InterPro" id="IPR036116">
    <property type="entry name" value="FN3_sf"/>
</dbReference>
<evidence type="ECO:0000259" key="1">
    <source>
        <dbReference type="PROSITE" id="PS50853"/>
    </source>
</evidence>
<comment type="caution">
    <text evidence="2">The sequence shown here is derived from an EMBL/GenBank/DDBJ whole genome shotgun (WGS) entry which is preliminary data.</text>
</comment>
<dbReference type="Pfam" id="PF00041">
    <property type="entry name" value="fn3"/>
    <property type="match status" value="1"/>
</dbReference>
<dbReference type="InterPro" id="IPR013783">
    <property type="entry name" value="Ig-like_fold"/>
</dbReference>
<organism evidence="2">
    <name type="scientific">marine sediment metagenome</name>
    <dbReference type="NCBI Taxonomy" id="412755"/>
    <lineage>
        <taxon>unclassified sequences</taxon>
        <taxon>metagenomes</taxon>
        <taxon>ecological metagenomes</taxon>
    </lineage>
</organism>
<dbReference type="AlphaFoldDB" id="A0A0F9TE63"/>
<reference evidence="2" key="1">
    <citation type="journal article" date="2015" name="Nature">
        <title>Complex archaea that bridge the gap between prokaryotes and eukaryotes.</title>
        <authorList>
            <person name="Spang A."/>
            <person name="Saw J.H."/>
            <person name="Jorgensen S.L."/>
            <person name="Zaremba-Niedzwiedzka K."/>
            <person name="Martijn J."/>
            <person name="Lind A.E."/>
            <person name="van Eijk R."/>
            <person name="Schleper C."/>
            <person name="Guy L."/>
            <person name="Ettema T.J."/>
        </authorList>
    </citation>
    <scope>NUCLEOTIDE SEQUENCE</scope>
</reference>
<dbReference type="PROSITE" id="PS50853">
    <property type="entry name" value="FN3"/>
    <property type="match status" value="1"/>
</dbReference>
<dbReference type="InterPro" id="IPR003961">
    <property type="entry name" value="FN3_dom"/>
</dbReference>
<dbReference type="EMBL" id="LAZR01000277">
    <property type="protein sequence ID" value="KKN77499.1"/>
    <property type="molecule type" value="Genomic_DNA"/>
</dbReference>